<dbReference type="InterPro" id="IPR027805">
    <property type="entry name" value="Transposase_HTH_dom"/>
</dbReference>
<dbReference type="Proteomes" id="UP000199249">
    <property type="component" value="Unassembled WGS sequence"/>
</dbReference>
<dbReference type="Pfam" id="PF13613">
    <property type="entry name" value="HTH_Tnp_4"/>
    <property type="match status" value="1"/>
</dbReference>
<organism evidence="3 4">
    <name type="scientific">Hymenobacter psychrophilus</name>
    <dbReference type="NCBI Taxonomy" id="651662"/>
    <lineage>
        <taxon>Bacteria</taxon>
        <taxon>Pseudomonadati</taxon>
        <taxon>Bacteroidota</taxon>
        <taxon>Cytophagia</taxon>
        <taxon>Cytophagales</taxon>
        <taxon>Hymenobacteraceae</taxon>
        <taxon>Hymenobacter</taxon>
    </lineage>
</organism>
<protein>
    <submittedName>
        <fullName evidence="3">Helix-turn-helix of DDE superfamily endonuclease</fullName>
    </submittedName>
</protein>
<evidence type="ECO:0000313" key="3">
    <source>
        <dbReference type="EMBL" id="SDY92273.1"/>
    </source>
</evidence>
<accession>A0A1H3NU63</accession>
<dbReference type="GO" id="GO:0004519">
    <property type="term" value="F:endonuclease activity"/>
    <property type="evidence" value="ECO:0007669"/>
    <property type="project" value="UniProtKB-KW"/>
</dbReference>
<dbReference type="EMBL" id="FNOV01000019">
    <property type="protein sequence ID" value="SDY92273.1"/>
    <property type="molecule type" value="Genomic_DNA"/>
</dbReference>
<reference evidence="4" key="1">
    <citation type="submission" date="2016-10" db="EMBL/GenBank/DDBJ databases">
        <authorList>
            <person name="Varghese N."/>
            <person name="Submissions S."/>
        </authorList>
    </citation>
    <scope>NUCLEOTIDE SEQUENCE [LARGE SCALE GENOMIC DNA]</scope>
    <source>
        <strain evidence="4">CGMCC 1.8975</strain>
    </source>
</reference>
<feature type="region of interest" description="Disordered" evidence="1">
    <location>
        <begin position="148"/>
        <end position="167"/>
    </location>
</feature>
<feature type="domain" description="Transposase Helix-turn-helix" evidence="2">
    <location>
        <begin position="61"/>
        <end position="110"/>
    </location>
</feature>
<evidence type="ECO:0000256" key="1">
    <source>
        <dbReference type="SAM" id="MobiDB-lite"/>
    </source>
</evidence>
<dbReference type="AlphaFoldDB" id="A0A1H3NU63"/>
<keyword evidence="3" id="KW-0378">Hydrolase</keyword>
<evidence type="ECO:0000313" key="4">
    <source>
        <dbReference type="Proteomes" id="UP000199249"/>
    </source>
</evidence>
<sequence>MLDVNTIVDDRQMRALTGLDMATFCALAEPFTSGCQQEADARFTDQHPRKRKAGGGRKGVLASSQQKLLFILYYLKTYPTFDVLAATFGLPRSKACEHAHHLAKALERTLRTLNVLPARAIDSLAQMQAVFADVPVLLLDATERPHHRPQALVDQKADYSGKKKTDA</sequence>
<keyword evidence="3" id="KW-0255">Endonuclease</keyword>
<keyword evidence="3" id="KW-0540">Nuclease</keyword>
<feature type="region of interest" description="Disordered" evidence="1">
    <location>
        <begin position="39"/>
        <end position="58"/>
    </location>
</feature>
<proteinExistence type="predicted"/>
<dbReference type="OrthoDB" id="880776at2"/>
<dbReference type="STRING" id="651662.SAMN04488069_11910"/>
<keyword evidence="4" id="KW-1185">Reference proteome</keyword>
<feature type="compositionally biased region" description="Basic and acidic residues" evidence="1">
    <location>
        <begin position="155"/>
        <end position="167"/>
    </location>
</feature>
<gene>
    <name evidence="3" type="ORF">SAMN04488069_11910</name>
</gene>
<name>A0A1H3NU63_9BACT</name>
<evidence type="ECO:0000259" key="2">
    <source>
        <dbReference type="Pfam" id="PF13613"/>
    </source>
</evidence>